<dbReference type="EMBL" id="JACHIV010000001">
    <property type="protein sequence ID" value="MBB5067348.1"/>
    <property type="molecule type" value="Genomic_DNA"/>
</dbReference>
<feature type="region of interest" description="Disordered" evidence="1">
    <location>
        <begin position="1"/>
        <end position="27"/>
    </location>
</feature>
<dbReference type="Proteomes" id="UP000580474">
    <property type="component" value="Unassembled WGS sequence"/>
</dbReference>
<dbReference type="RefSeq" id="WP_184476802.1">
    <property type="nucleotide sequence ID" value="NZ_JACHIV010000001.1"/>
</dbReference>
<name>A0A840NAV2_9PSEU</name>
<comment type="caution">
    <text evidence="2">The sequence shown here is derived from an EMBL/GenBank/DDBJ whole genome shotgun (WGS) entry which is preliminary data.</text>
</comment>
<keyword evidence="3" id="KW-1185">Reference proteome</keyword>
<dbReference type="InterPro" id="IPR025630">
    <property type="entry name" value="DUF4288"/>
</dbReference>
<dbReference type="AlphaFoldDB" id="A0A840NAV2"/>
<gene>
    <name evidence="2" type="ORF">BJ969_000436</name>
</gene>
<reference evidence="2 3" key="1">
    <citation type="submission" date="2020-08" db="EMBL/GenBank/DDBJ databases">
        <title>Sequencing the genomes of 1000 actinobacteria strains.</title>
        <authorList>
            <person name="Klenk H.-P."/>
        </authorList>
    </citation>
    <scope>NUCLEOTIDE SEQUENCE [LARGE SCALE GENOMIC DNA]</scope>
    <source>
        <strain evidence="2 3">DSM 45582</strain>
    </source>
</reference>
<organism evidence="2 3">
    <name type="scientific">Saccharopolyspora gloriosae</name>
    <dbReference type="NCBI Taxonomy" id="455344"/>
    <lineage>
        <taxon>Bacteria</taxon>
        <taxon>Bacillati</taxon>
        <taxon>Actinomycetota</taxon>
        <taxon>Actinomycetes</taxon>
        <taxon>Pseudonocardiales</taxon>
        <taxon>Pseudonocardiaceae</taxon>
        <taxon>Saccharopolyspora</taxon>
    </lineage>
</organism>
<evidence type="ECO:0000256" key="1">
    <source>
        <dbReference type="SAM" id="MobiDB-lite"/>
    </source>
</evidence>
<accession>A0A840NAV2</accession>
<proteinExistence type="predicted"/>
<evidence type="ECO:0000313" key="2">
    <source>
        <dbReference type="EMBL" id="MBB5067348.1"/>
    </source>
</evidence>
<evidence type="ECO:0008006" key="4">
    <source>
        <dbReference type="Google" id="ProtNLM"/>
    </source>
</evidence>
<dbReference type="Pfam" id="PF14119">
    <property type="entry name" value="DUF4288"/>
    <property type="match status" value="1"/>
</dbReference>
<protein>
    <recommendedName>
        <fullName evidence="4">DUF4288 domain-containing protein</fullName>
    </recommendedName>
</protein>
<sequence length="141" mass="15831">MTTPGDDEQVGSIDIGSGSIDPRDFQPSTTSAKAEFYVALMLIEISSESAAEPQLYEESFVLVKAESDEEAKEKAVDYGKQQAASYHNEDGELITWKFKELIEVKQVEDATFDDGSELYSRFFRNYSAYRSFEPLLSGEEI</sequence>
<evidence type="ECO:0000313" key="3">
    <source>
        <dbReference type="Proteomes" id="UP000580474"/>
    </source>
</evidence>